<reference evidence="8 9" key="1">
    <citation type="submission" date="2015-07" db="EMBL/GenBank/DDBJ databases">
        <authorList>
            <person name="Noorani M."/>
        </authorList>
    </citation>
    <scope>NUCLEOTIDE SEQUENCE [LARGE SCALE GENOMIC DNA]</scope>
    <source>
        <strain evidence="9">ATCC 25104 / DSM 625 / JCM 10724 / NBRC 103206 / NCIMB 11243 / YT-1</strain>
    </source>
</reference>
<evidence type="ECO:0000256" key="3">
    <source>
        <dbReference type="ARBA" id="ARBA00022884"/>
    </source>
</evidence>
<dbReference type="NCBIfam" id="TIGR00166">
    <property type="entry name" value="S6"/>
    <property type="match status" value="1"/>
</dbReference>
<dbReference type="AlphaFoldDB" id="A0A0M9ADB9"/>
<keyword evidence="2 7" id="KW-0699">rRNA-binding</keyword>
<keyword evidence="3 7" id="KW-0694">RNA-binding</keyword>
<dbReference type="GO" id="GO:0005840">
    <property type="term" value="C:ribosome"/>
    <property type="evidence" value="ECO:0007669"/>
    <property type="project" value="UniProtKB-KW"/>
</dbReference>
<evidence type="ECO:0000313" key="9">
    <source>
        <dbReference type="Proteomes" id="UP000037685"/>
    </source>
</evidence>
<accession>A0A0M9ADB9</accession>
<dbReference type="PATRIC" id="fig|271.14.peg.895"/>
<dbReference type="Proteomes" id="UP000037685">
    <property type="component" value="Unassembled WGS sequence"/>
</dbReference>
<comment type="caution">
    <text evidence="8">The sequence shown here is derived from an EMBL/GenBank/DDBJ whole genome shotgun (WGS) entry which is preliminary data.</text>
</comment>
<dbReference type="RefSeq" id="WP_053767426.1">
    <property type="nucleotide sequence ID" value="NZ_LHCI01000106.1"/>
</dbReference>
<dbReference type="HAMAP" id="MF_00360">
    <property type="entry name" value="Ribosomal_bS6"/>
    <property type="match status" value="1"/>
</dbReference>
<dbReference type="GO" id="GO:1990904">
    <property type="term" value="C:ribonucleoprotein complex"/>
    <property type="evidence" value="ECO:0007669"/>
    <property type="project" value="UniProtKB-KW"/>
</dbReference>
<dbReference type="InterPro" id="IPR014717">
    <property type="entry name" value="Transl_elong_EF1B/ribsomal_bS6"/>
</dbReference>
<dbReference type="GO" id="GO:0003735">
    <property type="term" value="F:structural constituent of ribosome"/>
    <property type="evidence" value="ECO:0007669"/>
    <property type="project" value="InterPro"/>
</dbReference>
<evidence type="ECO:0000256" key="2">
    <source>
        <dbReference type="ARBA" id="ARBA00022730"/>
    </source>
</evidence>
<dbReference type="InterPro" id="IPR000529">
    <property type="entry name" value="Ribosomal_bS6"/>
</dbReference>
<dbReference type="GO" id="GO:0006412">
    <property type="term" value="P:translation"/>
    <property type="evidence" value="ECO:0007669"/>
    <property type="project" value="UniProtKB-UniRule"/>
</dbReference>
<dbReference type="GO" id="GO:0005737">
    <property type="term" value="C:cytoplasm"/>
    <property type="evidence" value="ECO:0007669"/>
    <property type="project" value="UniProtKB-ARBA"/>
</dbReference>
<dbReference type="CDD" id="cd00473">
    <property type="entry name" value="bS6"/>
    <property type="match status" value="1"/>
</dbReference>
<keyword evidence="5 7" id="KW-0687">Ribonucleoprotein</keyword>
<dbReference type="PANTHER" id="PTHR21011">
    <property type="entry name" value="MITOCHONDRIAL 28S RIBOSOMAL PROTEIN S6"/>
    <property type="match status" value="1"/>
</dbReference>
<keyword evidence="4 7" id="KW-0689">Ribosomal protein</keyword>
<dbReference type="InterPro" id="IPR020814">
    <property type="entry name" value="Ribosomal_S6_plastid/chlpt"/>
</dbReference>
<evidence type="ECO:0000256" key="5">
    <source>
        <dbReference type="ARBA" id="ARBA00023274"/>
    </source>
</evidence>
<organism evidence="8 9">
    <name type="scientific">Thermus aquaticus</name>
    <dbReference type="NCBI Taxonomy" id="271"/>
    <lineage>
        <taxon>Bacteria</taxon>
        <taxon>Thermotogati</taxon>
        <taxon>Deinococcota</taxon>
        <taxon>Deinococci</taxon>
        <taxon>Thermales</taxon>
        <taxon>Thermaceae</taxon>
        <taxon>Thermus</taxon>
    </lineage>
</organism>
<evidence type="ECO:0000256" key="7">
    <source>
        <dbReference type="HAMAP-Rule" id="MF_00360"/>
    </source>
</evidence>
<name>A0A0M9ADB9_THEAQ</name>
<comment type="similarity">
    <text evidence="1 7">Belongs to the bacterial ribosomal protein bS6 family.</text>
</comment>
<dbReference type="SUPFAM" id="SSF54995">
    <property type="entry name" value="Ribosomal protein S6"/>
    <property type="match status" value="1"/>
</dbReference>
<dbReference type="PROSITE" id="PS01048">
    <property type="entry name" value="RIBOSOMAL_S6"/>
    <property type="match status" value="1"/>
</dbReference>
<dbReference type="Pfam" id="PF01250">
    <property type="entry name" value="Ribosomal_S6"/>
    <property type="match status" value="1"/>
</dbReference>
<evidence type="ECO:0000256" key="6">
    <source>
        <dbReference type="ARBA" id="ARBA00035294"/>
    </source>
</evidence>
<dbReference type="EMBL" id="LHCI01000106">
    <property type="protein sequence ID" value="KOX89642.1"/>
    <property type="molecule type" value="Genomic_DNA"/>
</dbReference>
<sequence>MRKYEVNVILNPNLDQTQLALEKEIIGKALEAHGARVEKVEEWGTRRLAYPIAKDPQGYFLFYQVEMPEDRVNALARELRIRDNVRRVMVVKKAEPLLAKG</sequence>
<dbReference type="InterPro" id="IPR020815">
    <property type="entry name" value="Ribosomal_bS6_CS"/>
</dbReference>
<dbReference type="PANTHER" id="PTHR21011:SF1">
    <property type="entry name" value="SMALL RIBOSOMAL SUBUNIT PROTEIN BS6M"/>
    <property type="match status" value="1"/>
</dbReference>
<proteinExistence type="inferred from homology"/>
<evidence type="ECO:0000256" key="4">
    <source>
        <dbReference type="ARBA" id="ARBA00022980"/>
    </source>
</evidence>
<comment type="function">
    <text evidence="7">Binds together with bS18 to 16S ribosomal RNA.</text>
</comment>
<dbReference type="GO" id="GO:0070181">
    <property type="term" value="F:small ribosomal subunit rRNA binding"/>
    <property type="evidence" value="ECO:0007669"/>
    <property type="project" value="TreeGrafter"/>
</dbReference>
<protein>
    <recommendedName>
        <fullName evidence="6 7">Small ribosomal subunit protein bS6</fullName>
    </recommendedName>
</protein>
<evidence type="ECO:0000256" key="1">
    <source>
        <dbReference type="ARBA" id="ARBA00009512"/>
    </source>
</evidence>
<dbReference type="Gene3D" id="3.30.70.60">
    <property type="match status" value="1"/>
</dbReference>
<dbReference type="InterPro" id="IPR035980">
    <property type="entry name" value="Ribosomal_bS6_sf"/>
</dbReference>
<evidence type="ECO:0000313" key="8">
    <source>
        <dbReference type="EMBL" id="KOX89642.1"/>
    </source>
</evidence>
<gene>
    <name evidence="7 8" type="primary">rpsF</name>
    <name evidence="8" type="ORF">BVI061214_00820</name>
</gene>